<dbReference type="KEGG" id="clk:CGC53_05745"/>
<dbReference type="RefSeq" id="WP_095913962.1">
    <property type="nucleotide sequence ID" value="NZ_CAUTHO010000009.1"/>
</dbReference>
<organism evidence="2 3">
    <name type="scientific">Capnocytophaga leadbetteri</name>
    <dbReference type="NCBI Taxonomy" id="327575"/>
    <lineage>
        <taxon>Bacteria</taxon>
        <taxon>Pseudomonadati</taxon>
        <taxon>Bacteroidota</taxon>
        <taxon>Flavobacteriia</taxon>
        <taxon>Flavobacteriales</taxon>
        <taxon>Flavobacteriaceae</taxon>
        <taxon>Capnocytophaga</taxon>
    </lineage>
</organism>
<protein>
    <recommendedName>
        <fullName evidence="1">Antitoxin SocA-like Panacea domain-containing protein</fullName>
    </recommendedName>
</protein>
<dbReference type="EMBL" id="CP022384">
    <property type="protein sequence ID" value="ATA81885.1"/>
    <property type="molecule type" value="Genomic_DNA"/>
</dbReference>
<dbReference type="Pfam" id="PF13274">
    <property type="entry name" value="SocA_Panacea"/>
    <property type="match status" value="1"/>
</dbReference>
<name>A0A250FC94_9FLAO</name>
<accession>A0A250FC94</accession>
<evidence type="ECO:0000313" key="3">
    <source>
        <dbReference type="Proteomes" id="UP000217276"/>
    </source>
</evidence>
<gene>
    <name evidence="2" type="ORF">CGC53_05745</name>
</gene>
<evidence type="ECO:0000313" key="2">
    <source>
        <dbReference type="EMBL" id="ATA81885.1"/>
    </source>
</evidence>
<proteinExistence type="predicted"/>
<dbReference type="Proteomes" id="UP000217276">
    <property type="component" value="Chromosome"/>
</dbReference>
<reference evidence="3" key="1">
    <citation type="submission" date="2017-06" db="EMBL/GenBank/DDBJ databases">
        <title>Capnocytophaga spp. assemblies.</title>
        <authorList>
            <person name="Gulvik C.A."/>
        </authorList>
    </citation>
    <scope>NUCLEOTIDE SEQUENCE [LARGE SCALE GENOMIC DNA]</scope>
    <source>
        <strain evidence="3">H6253</strain>
    </source>
</reference>
<dbReference type="AlphaFoldDB" id="A0A250FC94"/>
<evidence type="ECO:0000259" key="1">
    <source>
        <dbReference type="Pfam" id="PF13274"/>
    </source>
</evidence>
<keyword evidence="3" id="KW-1185">Reference proteome</keyword>
<feature type="domain" description="Antitoxin SocA-like Panacea" evidence="1">
    <location>
        <begin position="45"/>
        <end position="154"/>
    </location>
</feature>
<dbReference type="InterPro" id="IPR025272">
    <property type="entry name" value="SocA_Panacea"/>
</dbReference>
<sequence>MENDLTLTNKIATFEYVLYKLKEWYEDINPDKKETGENDLSILKVMKLLFFVSGVDTEKHLLGTFDNFQAWQYGHVEADVYKEYSKEDGTLPYLKIDRNKTIFEEKIDKNSILEDNDIRENIDFCIDKLKSINKNFINYDAFRLVDLSHSYLSWDTYYNKWKKPYTTMDKNIILYEPKYY</sequence>